<dbReference type="Pfam" id="PF00505">
    <property type="entry name" value="HMG_box"/>
    <property type="match status" value="1"/>
</dbReference>
<organism evidence="6 7">
    <name type="scientific">Armillaria luteobubalina</name>
    <dbReference type="NCBI Taxonomy" id="153913"/>
    <lineage>
        <taxon>Eukaryota</taxon>
        <taxon>Fungi</taxon>
        <taxon>Dikarya</taxon>
        <taxon>Basidiomycota</taxon>
        <taxon>Agaricomycotina</taxon>
        <taxon>Agaricomycetes</taxon>
        <taxon>Agaricomycetidae</taxon>
        <taxon>Agaricales</taxon>
        <taxon>Marasmiineae</taxon>
        <taxon>Physalacriaceae</taxon>
        <taxon>Armillaria</taxon>
    </lineage>
</organism>
<dbReference type="Proteomes" id="UP001175228">
    <property type="component" value="Unassembled WGS sequence"/>
</dbReference>
<comment type="caution">
    <text evidence="6">The sequence shown here is derived from an EMBL/GenBank/DDBJ whole genome shotgun (WGS) entry which is preliminary data.</text>
</comment>
<evidence type="ECO:0000256" key="1">
    <source>
        <dbReference type="ARBA" id="ARBA00023125"/>
    </source>
</evidence>
<dbReference type="EMBL" id="JAUEPU010000008">
    <property type="protein sequence ID" value="KAK0499969.1"/>
    <property type="molecule type" value="Genomic_DNA"/>
</dbReference>
<dbReference type="PANTHER" id="PTHR10270:SF161">
    <property type="entry name" value="SEX-DETERMINING REGION Y PROTEIN"/>
    <property type="match status" value="1"/>
</dbReference>
<evidence type="ECO:0000313" key="6">
    <source>
        <dbReference type="EMBL" id="KAK0499969.1"/>
    </source>
</evidence>
<dbReference type="InterPro" id="IPR036910">
    <property type="entry name" value="HMG_box_dom_sf"/>
</dbReference>
<keyword evidence="2" id="KW-0804">Transcription</keyword>
<keyword evidence="1 3" id="KW-0238">DNA-binding</keyword>
<feature type="domain" description="HMG box" evidence="5">
    <location>
        <begin position="57"/>
        <end position="144"/>
    </location>
</feature>
<dbReference type="PANTHER" id="PTHR10270">
    <property type="entry name" value="SOX TRANSCRIPTION FACTOR"/>
    <property type="match status" value="1"/>
</dbReference>
<accession>A0AA39QE02</accession>
<dbReference type="SUPFAM" id="SSF47095">
    <property type="entry name" value="HMG-box"/>
    <property type="match status" value="1"/>
</dbReference>
<evidence type="ECO:0000256" key="2">
    <source>
        <dbReference type="ARBA" id="ARBA00023163"/>
    </source>
</evidence>
<evidence type="ECO:0000256" key="4">
    <source>
        <dbReference type="SAM" id="MobiDB-lite"/>
    </source>
</evidence>
<dbReference type="InterPro" id="IPR050140">
    <property type="entry name" value="SRY-related_HMG-box_TF-like"/>
</dbReference>
<dbReference type="Gene3D" id="1.10.30.10">
    <property type="entry name" value="High mobility group box domain"/>
    <property type="match status" value="1"/>
</dbReference>
<feature type="DNA-binding region" description="HMG box" evidence="3">
    <location>
        <begin position="57"/>
        <end position="144"/>
    </location>
</feature>
<dbReference type="GO" id="GO:0005634">
    <property type="term" value="C:nucleus"/>
    <property type="evidence" value="ECO:0007669"/>
    <property type="project" value="UniProtKB-UniRule"/>
</dbReference>
<dbReference type="GO" id="GO:0030154">
    <property type="term" value="P:cell differentiation"/>
    <property type="evidence" value="ECO:0007669"/>
    <property type="project" value="TreeGrafter"/>
</dbReference>
<protein>
    <recommendedName>
        <fullName evidence="5">HMG box domain-containing protein</fullName>
    </recommendedName>
</protein>
<dbReference type="SMART" id="SM00398">
    <property type="entry name" value="HMG"/>
    <property type="match status" value="1"/>
</dbReference>
<feature type="compositionally biased region" description="Polar residues" evidence="4">
    <location>
        <begin position="1"/>
        <end position="23"/>
    </location>
</feature>
<keyword evidence="7" id="KW-1185">Reference proteome</keyword>
<sequence>MPRAIQFSSRGTMISAATPTSPLTPDRPDHTSMFPAYGEFVDCEALRAQALNADGSPKRPMNAFMIFARLRRPQISAENHTLRTGDISKILSKEWATMPFVSYFTYNPWDSFADILSFQSDKEWYQDQAKKLKVEFKNKYPHYVYRRKSTRRRQQLLGNSVVGRANDGTMQPEWLESHESDLEDAWSGRSFEDPALDAIMRARASQLLHEDSYSRLSREASYSRLYGTNNVLRSLSQRPPTHVSSYTIPSFLDSPFCVGPSDYRMSMANSLT</sequence>
<dbReference type="PROSITE" id="PS50118">
    <property type="entry name" value="HMG_BOX_2"/>
    <property type="match status" value="1"/>
</dbReference>
<dbReference type="AlphaFoldDB" id="A0AA39QE02"/>
<dbReference type="GO" id="GO:0000978">
    <property type="term" value="F:RNA polymerase II cis-regulatory region sequence-specific DNA binding"/>
    <property type="evidence" value="ECO:0007669"/>
    <property type="project" value="TreeGrafter"/>
</dbReference>
<dbReference type="InterPro" id="IPR009071">
    <property type="entry name" value="HMG_box_dom"/>
</dbReference>
<reference evidence="6" key="1">
    <citation type="submission" date="2023-06" db="EMBL/GenBank/DDBJ databases">
        <authorList>
            <consortium name="Lawrence Berkeley National Laboratory"/>
            <person name="Ahrendt S."/>
            <person name="Sahu N."/>
            <person name="Indic B."/>
            <person name="Wong-Bajracharya J."/>
            <person name="Merenyi Z."/>
            <person name="Ke H.-M."/>
            <person name="Monk M."/>
            <person name="Kocsube S."/>
            <person name="Drula E."/>
            <person name="Lipzen A."/>
            <person name="Balint B."/>
            <person name="Henrissat B."/>
            <person name="Andreopoulos B."/>
            <person name="Martin F.M."/>
            <person name="Harder C.B."/>
            <person name="Rigling D."/>
            <person name="Ford K.L."/>
            <person name="Foster G.D."/>
            <person name="Pangilinan J."/>
            <person name="Papanicolaou A."/>
            <person name="Barry K."/>
            <person name="LaButti K."/>
            <person name="Viragh M."/>
            <person name="Koriabine M."/>
            <person name="Yan M."/>
            <person name="Riley R."/>
            <person name="Champramary S."/>
            <person name="Plett K.L."/>
            <person name="Tsai I.J."/>
            <person name="Slot J."/>
            <person name="Sipos G."/>
            <person name="Plett J."/>
            <person name="Nagy L.G."/>
            <person name="Grigoriev I.V."/>
        </authorList>
    </citation>
    <scope>NUCLEOTIDE SEQUENCE</scope>
    <source>
        <strain evidence="6">HWK02</strain>
    </source>
</reference>
<evidence type="ECO:0000313" key="7">
    <source>
        <dbReference type="Proteomes" id="UP001175228"/>
    </source>
</evidence>
<dbReference type="GO" id="GO:0001228">
    <property type="term" value="F:DNA-binding transcription activator activity, RNA polymerase II-specific"/>
    <property type="evidence" value="ECO:0007669"/>
    <property type="project" value="TreeGrafter"/>
</dbReference>
<evidence type="ECO:0000256" key="3">
    <source>
        <dbReference type="PROSITE-ProRule" id="PRU00267"/>
    </source>
</evidence>
<proteinExistence type="predicted"/>
<gene>
    <name evidence="6" type="ORF">EDD18DRAFT_809043</name>
</gene>
<evidence type="ECO:0000259" key="5">
    <source>
        <dbReference type="PROSITE" id="PS50118"/>
    </source>
</evidence>
<feature type="region of interest" description="Disordered" evidence="4">
    <location>
        <begin position="1"/>
        <end position="28"/>
    </location>
</feature>
<name>A0AA39QE02_9AGAR</name>
<keyword evidence="3" id="KW-0539">Nucleus</keyword>